<name>A0AAF0YYT6_9CORY</name>
<dbReference type="InterPro" id="IPR016047">
    <property type="entry name" value="M23ase_b-sheet_dom"/>
</dbReference>
<dbReference type="CDD" id="cd12797">
    <property type="entry name" value="M23_peptidase"/>
    <property type="match status" value="1"/>
</dbReference>
<protein>
    <submittedName>
        <fullName evidence="2">M23 family metallopeptidase</fullName>
        <ecNumber evidence="2">3.4.-.-</ecNumber>
    </submittedName>
</protein>
<dbReference type="AlphaFoldDB" id="A0AAF0YYT6"/>
<dbReference type="EMBL" id="CP136958">
    <property type="protein sequence ID" value="WOT03060.1"/>
    <property type="molecule type" value="Genomic_DNA"/>
</dbReference>
<dbReference type="InterPro" id="IPR011055">
    <property type="entry name" value="Dup_hybrid_motif"/>
</dbReference>
<evidence type="ECO:0000313" key="2">
    <source>
        <dbReference type="EMBL" id="WOT03060.1"/>
    </source>
</evidence>
<evidence type="ECO:0000313" key="3">
    <source>
        <dbReference type="Proteomes" id="UP000234560"/>
    </source>
</evidence>
<sequence>MTRPFDELPNPYLPGHRGIDVLTAPGALVFATGDGVVRFAGIVVTQPTVSIYHAQDIITTYQPVTAWVAPGQPVHKGQPIGVVANVPSPHTGLHWGAKTGPKTYMDPLDLMHDPKIRLLPVPIDIQQARTSRTISYSRRASPLTSPWHVPPLLTAHRSRYVPG</sequence>
<dbReference type="Pfam" id="PF01551">
    <property type="entry name" value="Peptidase_M23"/>
    <property type="match status" value="1"/>
</dbReference>
<dbReference type="GO" id="GO:0016787">
    <property type="term" value="F:hydrolase activity"/>
    <property type="evidence" value="ECO:0007669"/>
    <property type="project" value="UniProtKB-KW"/>
</dbReference>
<organism evidence="2 3">
    <name type="scientific">Corynebacterium pyruviciproducens</name>
    <dbReference type="NCBI Taxonomy" id="598660"/>
    <lineage>
        <taxon>Bacteria</taxon>
        <taxon>Bacillati</taxon>
        <taxon>Actinomycetota</taxon>
        <taxon>Actinomycetes</taxon>
        <taxon>Mycobacteriales</taxon>
        <taxon>Corynebacteriaceae</taxon>
        <taxon>Corynebacterium</taxon>
    </lineage>
</organism>
<dbReference type="Gene3D" id="2.70.70.10">
    <property type="entry name" value="Glucose Permease (Domain IIA)"/>
    <property type="match status" value="1"/>
</dbReference>
<keyword evidence="2" id="KW-0378">Hydrolase</keyword>
<dbReference type="RefSeq" id="WP_101678296.1">
    <property type="nucleotide sequence ID" value="NZ_CAMYCO010000009.1"/>
</dbReference>
<dbReference type="Proteomes" id="UP000234560">
    <property type="component" value="Chromosome"/>
</dbReference>
<proteinExistence type="predicted"/>
<gene>
    <name evidence="2" type="ORF">CYJ47_04630</name>
</gene>
<dbReference type="KEGG" id="cpyr:CYJ47_04630"/>
<reference evidence="2" key="1">
    <citation type="submission" date="2017-12" db="EMBL/GenBank/DDBJ databases">
        <authorList>
            <person name="Thomas-White K."/>
            <person name="Wolfe A.J."/>
        </authorList>
    </citation>
    <scope>NUCLEOTIDE SEQUENCE</scope>
    <source>
        <strain evidence="2">UMB0763</strain>
    </source>
</reference>
<accession>A0AAF0YYT6</accession>
<reference evidence="2" key="2">
    <citation type="submission" date="2023-10" db="EMBL/GenBank/DDBJ databases">
        <authorList>
            <person name="Choi B."/>
        </authorList>
    </citation>
    <scope>NUCLEOTIDE SEQUENCE</scope>
    <source>
        <strain evidence="2">UMB0763</strain>
    </source>
</reference>
<dbReference type="EC" id="3.4.-.-" evidence="2"/>
<dbReference type="SUPFAM" id="SSF51261">
    <property type="entry name" value="Duplicated hybrid motif"/>
    <property type="match status" value="1"/>
</dbReference>
<feature type="domain" description="M23ase beta-sheet core" evidence="1">
    <location>
        <begin position="15"/>
        <end position="99"/>
    </location>
</feature>
<evidence type="ECO:0000259" key="1">
    <source>
        <dbReference type="Pfam" id="PF01551"/>
    </source>
</evidence>